<sequence length="519" mass="58324">MKKIFNILLLAGTLFTSISCTKLDEKVYSTITPDKLSGKDLVYQLAPIYGQYRWLLEYQSLWDMSEQSTDAWVTPTNADGGWYDGGKWQRLHQHTWTAYDPHMESIWNALYYGVSTCNRVIYQIQSNGGLTADDEKIVSEIKVARAYYYYQLCSLYGNVPIVDKFDQPENYLPATNTRAQVLNFIVTDLRANMDNLSDAPNFGRFNKWSAKHLLAKAYQNSQAWIGVDKTDSCLIQCNDIIASGKYSLDASYAHVFSLSNSTSPEVILAFPNDEKNGVPICWPCYIQTRHGLNGPSFNASSPGFNGLRAGPSFVDTYDESDKRRANNFAQGQQYNLSTGAPIMSTDGSTPLIYTKNISSFTSAGEFDGYRFSKYEIKIGQKTETDQDWVAFRYGETLMMKAECLLRKGDYQGAAEIVNQVRARSFDASVPDAVKIITAAQLSANAVVDGVSVPDGVFLNELGREFAGEMLRREQLLRWGLFNKGTWSFFIPTNDDNLNIYPIPQTQLQANNKLVQNPGY</sequence>
<reference evidence="8 9" key="1">
    <citation type="submission" date="2019-01" db="EMBL/GenBank/DDBJ databases">
        <authorList>
            <person name="Chen W.-M."/>
        </authorList>
    </citation>
    <scope>NUCLEOTIDE SEQUENCE [LARGE SCALE GENOMIC DNA]</scope>
    <source>
        <strain evidence="8 9">YBJ-36</strain>
    </source>
</reference>
<dbReference type="EMBL" id="SACK01000003">
    <property type="protein sequence ID" value="RVU01121.1"/>
    <property type="molecule type" value="Genomic_DNA"/>
</dbReference>
<dbReference type="Pfam" id="PF14322">
    <property type="entry name" value="SusD-like_3"/>
    <property type="match status" value="1"/>
</dbReference>
<evidence type="ECO:0000259" key="6">
    <source>
        <dbReference type="Pfam" id="PF07980"/>
    </source>
</evidence>
<dbReference type="InterPro" id="IPR012944">
    <property type="entry name" value="SusD_RagB_dom"/>
</dbReference>
<evidence type="ECO:0000256" key="1">
    <source>
        <dbReference type="ARBA" id="ARBA00004442"/>
    </source>
</evidence>
<evidence type="ECO:0000256" key="4">
    <source>
        <dbReference type="ARBA" id="ARBA00023136"/>
    </source>
</evidence>
<dbReference type="InterPro" id="IPR033985">
    <property type="entry name" value="SusD-like_N"/>
</dbReference>
<accession>A0A437MU10</accession>
<dbReference type="PROSITE" id="PS51257">
    <property type="entry name" value="PROKAR_LIPOPROTEIN"/>
    <property type="match status" value="1"/>
</dbReference>
<evidence type="ECO:0000256" key="3">
    <source>
        <dbReference type="ARBA" id="ARBA00022729"/>
    </source>
</evidence>
<evidence type="ECO:0000313" key="9">
    <source>
        <dbReference type="Proteomes" id="UP000282759"/>
    </source>
</evidence>
<proteinExistence type="inferred from homology"/>
<evidence type="ECO:0000313" key="8">
    <source>
        <dbReference type="EMBL" id="RVU01121.1"/>
    </source>
</evidence>
<comment type="similarity">
    <text evidence="2">Belongs to the SusD family.</text>
</comment>
<organism evidence="8 9">
    <name type="scientific">Mucilaginibacter limnophilus</name>
    <dbReference type="NCBI Taxonomy" id="1932778"/>
    <lineage>
        <taxon>Bacteria</taxon>
        <taxon>Pseudomonadati</taxon>
        <taxon>Bacteroidota</taxon>
        <taxon>Sphingobacteriia</taxon>
        <taxon>Sphingobacteriales</taxon>
        <taxon>Sphingobacteriaceae</taxon>
        <taxon>Mucilaginibacter</taxon>
    </lineage>
</organism>
<evidence type="ECO:0000256" key="2">
    <source>
        <dbReference type="ARBA" id="ARBA00006275"/>
    </source>
</evidence>
<evidence type="ECO:0000256" key="5">
    <source>
        <dbReference type="ARBA" id="ARBA00023237"/>
    </source>
</evidence>
<dbReference type="GO" id="GO:0009279">
    <property type="term" value="C:cell outer membrane"/>
    <property type="evidence" value="ECO:0007669"/>
    <property type="project" value="UniProtKB-SubCell"/>
</dbReference>
<keyword evidence="9" id="KW-1185">Reference proteome</keyword>
<dbReference type="Pfam" id="PF07980">
    <property type="entry name" value="SusD_RagB"/>
    <property type="match status" value="1"/>
</dbReference>
<keyword evidence="4" id="KW-0472">Membrane</keyword>
<name>A0A437MU10_9SPHI</name>
<dbReference type="AlphaFoldDB" id="A0A437MU10"/>
<feature type="domain" description="SusD-like N-terminal" evidence="7">
    <location>
        <begin position="62"/>
        <end position="218"/>
    </location>
</feature>
<feature type="domain" description="RagB/SusD" evidence="6">
    <location>
        <begin position="312"/>
        <end position="519"/>
    </location>
</feature>
<dbReference type="Gene3D" id="1.25.40.390">
    <property type="match status" value="1"/>
</dbReference>
<evidence type="ECO:0000259" key="7">
    <source>
        <dbReference type="Pfam" id="PF14322"/>
    </source>
</evidence>
<dbReference type="SUPFAM" id="SSF48452">
    <property type="entry name" value="TPR-like"/>
    <property type="match status" value="1"/>
</dbReference>
<protein>
    <submittedName>
        <fullName evidence="8">RagB/SusD family nutrient uptake outer membrane protein</fullName>
    </submittedName>
</protein>
<dbReference type="OrthoDB" id="9783641at2"/>
<gene>
    <name evidence="8" type="ORF">EOD41_10250</name>
</gene>
<keyword evidence="3" id="KW-0732">Signal</keyword>
<dbReference type="InterPro" id="IPR011990">
    <property type="entry name" value="TPR-like_helical_dom_sf"/>
</dbReference>
<comment type="caution">
    <text evidence="8">The sequence shown here is derived from an EMBL/GenBank/DDBJ whole genome shotgun (WGS) entry which is preliminary data.</text>
</comment>
<dbReference type="Proteomes" id="UP000282759">
    <property type="component" value="Unassembled WGS sequence"/>
</dbReference>
<comment type="subcellular location">
    <subcellularLocation>
        <location evidence="1">Cell outer membrane</location>
    </subcellularLocation>
</comment>
<keyword evidence="5" id="KW-0998">Cell outer membrane</keyword>